<feature type="domain" description="Cupin type-2" evidence="1">
    <location>
        <begin position="41"/>
        <end position="98"/>
    </location>
</feature>
<reference evidence="2" key="1">
    <citation type="journal article" date="2014" name="Int. J. Syst. Evol. Microbiol.">
        <title>Complete genome sequence of Corynebacterium casei LMG S-19264T (=DSM 44701T), isolated from a smear-ripened cheese.</title>
        <authorList>
            <consortium name="US DOE Joint Genome Institute (JGI-PGF)"/>
            <person name="Walter F."/>
            <person name="Albersmeier A."/>
            <person name="Kalinowski J."/>
            <person name="Ruckert C."/>
        </authorList>
    </citation>
    <scope>NUCLEOTIDE SEQUENCE</scope>
    <source>
        <strain evidence="2">JCM 31311</strain>
    </source>
</reference>
<dbReference type="SUPFAM" id="SSF51182">
    <property type="entry name" value="RmlC-like cupins"/>
    <property type="match status" value="1"/>
</dbReference>
<evidence type="ECO:0000313" key="2">
    <source>
        <dbReference type="EMBL" id="GGQ97175.1"/>
    </source>
</evidence>
<dbReference type="EMBL" id="BMQL01000002">
    <property type="protein sequence ID" value="GGQ97175.1"/>
    <property type="molecule type" value="Genomic_DNA"/>
</dbReference>
<organism evidence="2 3">
    <name type="scientific">Deinococcus ruber</name>
    <dbReference type="NCBI Taxonomy" id="1848197"/>
    <lineage>
        <taxon>Bacteria</taxon>
        <taxon>Thermotogati</taxon>
        <taxon>Deinococcota</taxon>
        <taxon>Deinococci</taxon>
        <taxon>Deinococcales</taxon>
        <taxon>Deinococcaceae</taxon>
        <taxon>Deinococcus</taxon>
    </lineage>
</organism>
<dbReference type="InterPro" id="IPR052044">
    <property type="entry name" value="PKS_Associated_Protein"/>
</dbReference>
<proteinExistence type="predicted"/>
<dbReference type="Pfam" id="PF07883">
    <property type="entry name" value="Cupin_2"/>
    <property type="match status" value="1"/>
</dbReference>
<dbReference type="RefSeq" id="WP_189088113.1">
    <property type="nucleotide sequence ID" value="NZ_BMQL01000002.1"/>
</dbReference>
<dbReference type="AlphaFoldDB" id="A0A918F376"/>
<keyword evidence="3" id="KW-1185">Reference proteome</keyword>
<comment type="caution">
    <text evidence="2">The sequence shown here is derived from an EMBL/GenBank/DDBJ whole genome shotgun (WGS) entry which is preliminary data.</text>
</comment>
<dbReference type="PANTHER" id="PTHR36114">
    <property type="entry name" value="16.7 KDA PROTEIN IN WHIE LOCUS"/>
    <property type="match status" value="1"/>
</dbReference>
<dbReference type="CDD" id="cd02226">
    <property type="entry name" value="cupin_YdbB-like"/>
    <property type="match status" value="1"/>
</dbReference>
<protein>
    <submittedName>
        <fullName evidence="2">Mannose-6-phosphate isomerase</fullName>
    </submittedName>
</protein>
<evidence type="ECO:0000259" key="1">
    <source>
        <dbReference type="Pfam" id="PF07883"/>
    </source>
</evidence>
<sequence>MNPLQKVTLPEKFAAIPDFWNPRIVGEVGEQYVKLARIQGVFDWHQHAQEDELFFVVRGQLRMGLRDPHERFMLLEEGELLIVPHGTEHRPESLGEETWIMMIEPKTTLNTGNLKNERTREELERL</sequence>
<reference evidence="2" key="2">
    <citation type="submission" date="2020-09" db="EMBL/GenBank/DDBJ databases">
        <authorList>
            <person name="Sun Q."/>
            <person name="Ohkuma M."/>
        </authorList>
    </citation>
    <scope>NUCLEOTIDE SEQUENCE</scope>
    <source>
        <strain evidence="2">JCM 31311</strain>
    </source>
</reference>
<evidence type="ECO:0000313" key="3">
    <source>
        <dbReference type="Proteomes" id="UP000603865"/>
    </source>
</evidence>
<accession>A0A918F376</accession>
<name>A0A918F376_9DEIO</name>
<dbReference type="InterPro" id="IPR014710">
    <property type="entry name" value="RmlC-like_jellyroll"/>
</dbReference>
<gene>
    <name evidence="2" type="ORF">GCM10008957_06910</name>
</gene>
<dbReference type="GO" id="GO:0016853">
    <property type="term" value="F:isomerase activity"/>
    <property type="evidence" value="ECO:0007669"/>
    <property type="project" value="UniProtKB-KW"/>
</dbReference>
<dbReference type="PANTHER" id="PTHR36114:SF1">
    <property type="entry name" value="16.7 KDA PROTEIN IN WHIE LOCUS"/>
    <property type="match status" value="1"/>
</dbReference>
<keyword evidence="2" id="KW-0413">Isomerase</keyword>
<dbReference type="Gene3D" id="2.60.120.10">
    <property type="entry name" value="Jelly Rolls"/>
    <property type="match status" value="1"/>
</dbReference>
<dbReference type="InterPro" id="IPR011051">
    <property type="entry name" value="RmlC_Cupin_sf"/>
</dbReference>
<dbReference type="InterPro" id="IPR013096">
    <property type="entry name" value="Cupin_2"/>
</dbReference>
<dbReference type="Proteomes" id="UP000603865">
    <property type="component" value="Unassembled WGS sequence"/>
</dbReference>